<comment type="subcellular location">
    <subcellularLocation>
        <location evidence="1">Secreted</location>
    </subcellularLocation>
</comment>
<proteinExistence type="predicted"/>
<comment type="caution">
    <text evidence="8">The sequence shown here is derived from an EMBL/GenBank/DDBJ whole genome shotgun (WGS) entry which is preliminary data.</text>
</comment>
<evidence type="ECO:0000313" key="8">
    <source>
        <dbReference type="EMBL" id="TRM63395.1"/>
    </source>
</evidence>
<evidence type="ECO:0000256" key="6">
    <source>
        <dbReference type="SAM" id="SignalP"/>
    </source>
</evidence>
<keyword evidence="3 6" id="KW-0732">Signal</keyword>
<feature type="chain" id="PRO_5021915284" description="CFEM domain-containing protein" evidence="6">
    <location>
        <begin position="19"/>
        <end position="210"/>
    </location>
</feature>
<organism evidence="8 9">
    <name type="scientific">Schizophyllum amplum</name>
    <dbReference type="NCBI Taxonomy" id="97359"/>
    <lineage>
        <taxon>Eukaryota</taxon>
        <taxon>Fungi</taxon>
        <taxon>Dikarya</taxon>
        <taxon>Basidiomycota</taxon>
        <taxon>Agaricomycotina</taxon>
        <taxon>Agaricomycetes</taxon>
        <taxon>Agaricomycetidae</taxon>
        <taxon>Agaricales</taxon>
        <taxon>Schizophyllaceae</taxon>
        <taxon>Schizophyllum</taxon>
    </lineage>
</organism>
<dbReference type="InterPro" id="IPR008427">
    <property type="entry name" value="Extracellular_membr_CFEM_dom"/>
</dbReference>
<dbReference type="AlphaFoldDB" id="A0A550CF05"/>
<feature type="signal peptide" evidence="6">
    <location>
        <begin position="1"/>
        <end position="18"/>
    </location>
</feature>
<dbReference type="Pfam" id="PF05730">
    <property type="entry name" value="CFEM"/>
    <property type="match status" value="1"/>
</dbReference>
<dbReference type="OrthoDB" id="3267106at2759"/>
<feature type="compositionally biased region" description="Low complexity" evidence="5">
    <location>
        <begin position="144"/>
        <end position="172"/>
    </location>
</feature>
<feature type="domain" description="CFEM" evidence="7">
    <location>
        <begin position="36"/>
        <end position="150"/>
    </location>
</feature>
<evidence type="ECO:0000256" key="3">
    <source>
        <dbReference type="ARBA" id="ARBA00022729"/>
    </source>
</evidence>
<dbReference type="PROSITE" id="PS52012">
    <property type="entry name" value="CFEM"/>
    <property type="match status" value="1"/>
</dbReference>
<keyword evidence="4" id="KW-1015">Disulfide bond</keyword>
<reference evidence="8 9" key="1">
    <citation type="journal article" date="2019" name="New Phytol.">
        <title>Comparative genomics reveals unique wood-decay strategies and fruiting body development in the Schizophyllaceae.</title>
        <authorList>
            <person name="Almasi E."/>
            <person name="Sahu N."/>
            <person name="Krizsan K."/>
            <person name="Balint B."/>
            <person name="Kovacs G.M."/>
            <person name="Kiss B."/>
            <person name="Cseklye J."/>
            <person name="Drula E."/>
            <person name="Henrissat B."/>
            <person name="Nagy I."/>
            <person name="Chovatia M."/>
            <person name="Adam C."/>
            <person name="LaButti K."/>
            <person name="Lipzen A."/>
            <person name="Riley R."/>
            <person name="Grigoriev I.V."/>
            <person name="Nagy L.G."/>
        </authorList>
    </citation>
    <scope>NUCLEOTIDE SEQUENCE [LARGE SCALE GENOMIC DNA]</scope>
    <source>
        <strain evidence="8 9">NL-1724</strain>
    </source>
</reference>
<evidence type="ECO:0000256" key="1">
    <source>
        <dbReference type="ARBA" id="ARBA00004613"/>
    </source>
</evidence>
<dbReference type="GO" id="GO:0005576">
    <property type="term" value="C:extracellular region"/>
    <property type="evidence" value="ECO:0007669"/>
    <property type="project" value="UniProtKB-SubCell"/>
</dbReference>
<evidence type="ECO:0000256" key="4">
    <source>
        <dbReference type="ARBA" id="ARBA00023157"/>
    </source>
</evidence>
<name>A0A550CF05_9AGAR</name>
<evidence type="ECO:0000256" key="2">
    <source>
        <dbReference type="ARBA" id="ARBA00022525"/>
    </source>
</evidence>
<gene>
    <name evidence="8" type="ORF">BD626DRAFT_271233</name>
</gene>
<sequence length="210" mass="20521">MQLYPLSVSLLLAANAWAQSTSSAESSTSASRSATSSGSGSGSLSASSTLSASASSFPTLTPYSDLNNCLLGSIGDAGCASVVDVNCFCTSSSSFTGEYLDCLTSNCSADELDDAEGLAEEFCALASPSTSLSFSSVTMSTTSSSAPTHSSGGSSHSSTSSSTSTSASSSASDEPSNAAVARGALMGSSALMALCCSGLGVLLGGVYTLL</sequence>
<protein>
    <recommendedName>
        <fullName evidence="7">CFEM domain-containing protein</fullName>
    </recommendedName>
</protein>
<dbReference type="Proteomes" id="UP000320762">
    <property type="component" value="Unassembled WGS sequence"/>
</dbReference>
<accession>A0A550CF05</accession>
<evidence type="ECO:0000313" key="9">
    <source>
        <dbReference type="Proteomes" id="UP000320762"/>
    </source>
</evidence>
<evidence type="ECO:0000256" key="5">
    <source>
        <dbReference type="SAM" id="MobiDB-lite"/>
    </source>
</evidence>
<feature type="region of interest" description="Disordered" evidence="5">
    <location>
        <begin position="144"/>
        <end position="175"/>
    </location>
</feature>
<dbReference type="EMBL" id="VDMD01000009">
    <property type="protein sequence ID" value="TRM63395.1"/>
    <property type="molecule type" value="Genomic_DNA"/>
</dbReference>
<keyword evidence="9" id="KW-1185">Reference proteome</keyword>
<evidence type="ECO:0000259" key="7">
    <source>
        <dbReference type="PROSITE" id="PS52012"/>
    </source>
</evidence>
<keyword evidence="2" id="KW-0964">Secreted</keyword>